<dbReference type="InterPro" id="IPR036641">
    <property type="entry name" value="HPT_dom_sf"/>
</dbReference>
<name>A0ABR7ZEW4_ANACY</name>
<dbReference type="CDD" id="cd00088">
    <property type="entry name" value="HPT"/>
    <property type="match status" value="1"/>
</dbReference>
<dbReference type="SMART" id="SM00862">
    <property type="entry name" value="Trans_reg_C"/>
    <property type="match status" value="1"/>
</dbReference>
<keyword evidence="3" id="KW-0597">Phosphoprotein</keyword>
<dbReference type="PANTHER" id="PTHR48111">
    <property type="entry name" value="REGULATOR OF RPOS"/>
    <property type="match status" value="1"/>
</dbReference>
<feature type="domain" description="Response regulatory" evidence="5">
    <location>
        <begin position="2"/>
        <end position="116"/>
    </location>
</feature>
<dbReference type="PROSITE" id="PS51755">
    <property type="entry name" value="OMPR_PHOB"/>
    <property type="match status" value="1"/>
</dbReference>
<dbReference type="PROSITE" id="PS50887">
    <property type="entry name" value="GGDEF"/>
    <property type="match status" value="1"/>
</dbReference>
<keyword evidence="10" id="KW-1185">Reference proteome</keyword>
<feature type="domain" description="HPt" evidence="7">
    <location>
        <begin position="245"/>
        <end position="352"/>
    </location>
</feature>
<evidence type="ECO:0000259" key="7">
    <source>
        <dbReference type="PROSITE" id="PS50894"/>
    </source>
</evidence>
<comment type="caution">
    <text evidence="9">The sequence shown here is derived from an EMBL/GenBank/DDBJ whole genome shotgun (WGS) entry which is preliminary data.</text>
</comment>
<dbReference type="InterPro" id="IPR001867">
    <property type="entry name" value="OmpR/PhoB-type_DNA-bd"/>
</dbReference>
<dbReference type="InterPro" id="IPR039420">
    <property type="entry name" value="WalR-like"/>
</dbReference>
<feature type="domain" description="GGDEF" evidence="6">
    <location>
        <begin position="469"/>
        <end position="601"/>
    </location>
</feature>
<evidence type="ECO:0000256" key="4">
    <source>
        <dbReference type="PROSITE-ProRule" id="PRU01091"/>
    </source>
</evidence>
<dbReference type="PROSITE" id="PS50894">
    <property type="entry name" value="HPT"/>
    <property type="match status" value="1"/>
</dbReference>
<dbReference type="EMBL" id="JACJQC010000005">
    <property type="protein sequence ID" value="MBD2171184.1"/>
    <property type="molecule type" value="Genomic_DNA"/>
</dbReference>
<dbReference type="Gene3D" id="1.10.10.10">
    <property type="entry name" value="Winged helix-like DNA-binding domain superfamily/Winged helix DNA-binding domain"/>
    <property type="match status" value="1"/>
</dbReference>
<dbReference type="InterPro" id="IPR001789">
    <property type="entry name" value="Sig_transdc_resp-reg_receiver"/>
</dbReference>
<dbReference type="SUPFAM" id="SSF52172">
    <property type="entry name" value="CheY-like"/>
    <property type="match status" value="2"/>
</dbReference>
<accession>A0ABR7ZEW4</accession>
<gene>
    <name evidence="9" type="ORF">H6F81_07985</name>
</gene>
<proteinExistence type="predicted"/>
<dbReference type="Pfam" id="PF01627">
    <property type="entry name" value="Hpt"/>
    <property type="match status" value="1"/>
</dbReference>
<feature type="DNA-binding region" description="OmpR/PhoB-type" evidence="4">
    <location>
        <begin position="124"/>
        <end position="223"/>
    </location>
</feature>
<evidence type="ECO:0000259" key="8">
    <source>
        <dbReference type="PROSITE" id="PS51755"/>
    </source>
</evidence>
<dbReference type="InterPro" id="IPR016032">
    <property type="entry name" value="Sig_transdc_resp-reg_C-effctor"/>
</dbReference>
<evidence type="ECO:0000256" key="2">
    <source>
        <dbReference type="PROSITE-ProRule" id="PRU00110"/>
    </source>
</evidence>
<dbReference type="Pfam" id="PF00990">
    <property type="entry name" value="GGDEF"/>
    <property type="match status" value="1"/>
</dbReference>
<dbReference type="Gene3D" id="3.40.50.2300">
    <property type="match status" value="1"/>
</dbReference>
<dbReference type="InterPro" id="IPR008207">
    <property type="entry name" value="Sig_transdc_His_kin_Hpt_dom"/>
</dbReference>
<dbReference type="InterPro" id="IPR043128">
    <property type="entry name" value="Rev_trsase/Diguanyl_cyclase"/>
</dbReference>
<sequence length="601" mass="66977">MRILLVEDDELIGELLVKSLTSQHYTVDFAKDGQEGWDFAELYTYDLILLDLILPKLDGISFCRQLRASGNQTPILLLTSQDTSITKVTGLDAGADDYVAKPFDFQELLARIRALLRRGGSALPPLLEWNNLRLDPSTCEVACDGKLLHLTPKEYGLLELFLRNSHRIFSCSALIDQLWSFEEPPTEDTVRSHIKGLRQKLKAAGVVEDPIDTVYGIGYRLKPVQPGREEELNTEKVVAAIANPVENEVRKVWEDVVEKIEQRVAVIEQASHKLLQNKVSEEILSKAKVEAHKLAGSLGMFGSDEGSQIAQEIESLLDNGKKLKASGGKHLGQVVEALHQELENLKSGYKTELSVVETKADDRPLVLVIDQDQELVRESRSQGSEAIAPGQLTDARVMIVDDDPQILTTLQTLLSAWGIKVYTLPHPQGFLAARLGNLAEIDTLTLVANRRKSTQELNHYLQWCHTHQQTLSFAVVKLDGLKQINYNYGHEIGDRVLSQLGELLRQMFHSQDVVGRWGGTEFILGMAGITKGEGVRRLGELLKTFRQIEFINTSNQSFHATLSAAVVEYPQDGDKLEVLYQAADIVLHQSKATGRNRVLSS</sequence>
<evidence type="ECO:0000313" key="9">
    <source>
        <dbReference type="EMBL" id="MBD2171184.1"/>
    </source>
</evidence>
<dbReference type="PANTHER" id="PTHR48111:SF15">
    <property type="entry name" value="OMPR SUBFAMILY"/>
    <property type="match status" value="1"/>
</dbReference>
<dbReference type="Gene3D" id="6.10.250.690">
    <property type="match status" value="1"/>
</dbReference>
<dbReference type="PROSITE" id="PS50110">
    <property type="entry name" value="RESPONSE_REGULATORY"/>
    <property type="match status" value="1"/>
</dbReference>
<evidence type="ECO:0000259" key="5">
    <source>
        <dbReference type="PROSITE" id="PS50110"/>
    </source>
</evidence>
<dbReference type="SUPFAM" id="SSF47226">
    <property type="entry name" value="Histidine-containing phosphotransfer domain, HPT domain"/>
    <property type="match status" value="1"/>
</dbReference>
<evidence type="ECO:0000313" key="10">
    <source>
        <dbReference type="Proteomes" id="UP000638897"/>
    </source>
</evidence>
<reference evidence="9 10" key="1">
    <citation type="journal article" date="2020" name="ISME J.">
        <title>Comparative genomics reveals insights into cyanobacterial evolution and habitat adaptation.</title>
        <authorList>
            <person name="Chen M.Y."/>
            <person name="Teng W.K."/>
            <person name="Zhao L."/>
            <person name="Hu C.X."/>
            <person name="Zhou Y.K."/>
            <person name="Han B.P."/>
            <person name="Song L.R."/>
            <person name="Shu W.S."/>
        </authorList>
    </citation>
    <scope>NUCLEOTIDE SEQUENCE [LARGE SCALE GENOMIC DNA]</scope>
    <source>
        <strain evidence="9 10">FACHB-318</strain>
    </source>
</reference>
<organism evidence="9 10">
    <name type="scientific">Anabaena cylindrica FACHB-318</name>
    <dbReference type="NCBI Taxonomy" id="2692880"/>
    <lineage>
        <taxon>Bacteria</taxon>
        <taxon>Bacillati</taxon>
        <taxon>Cyanobacteriota</taxon>
        <taxon>Cyanophyceae</taxon>
        <taxon>Nostocales</taxon>
        <taxon>Nostocaceae</taxon>
        <taxon>Anabaena</taxon>
    </lineage>
</organism>
<dbReference type="SUPFAM" id="SSF46894">
    <property type="entry name" value="C-terminal effector domain of the bipartite response regulators"/>
    <property type="match status" value="1"/>
</dbReference>
<evidence type="ECO:0000256" key="1">
    <source>
        <dbReference type="ARBA" id="ARBA00023125"/>
    </source>
</evidence>
<dbReference type="Gene3D" id="3.30.70.270">
    <property type="match status" value="1"/>
</dbReference>
<dbReference type="Gene3D" id="1.20.120.160">
    <property type="entry name" value="HPT domain"/>
    <property type="match status" value="1"/>
</dbReference>
<feature type="modified residue" description="4-aspartylphosphate" evidence="3">
    <location>
        <position position="51"/>
    </location>
</feature>
<dbReference type="NCBIfam" id="TIGR00254">
    <property type="entry name" value="GGDEF"/>
    <property type="match status" value="1"/>
</dbReference>
<dbReference type="InterPro" id="IPR000160">
    <property type="entry name" value="GGDEF_dom"/>
</dbReference>
<dbReference type="InterPro" id="IPR036388">
    <property type="entry name" value="WH-like_DNA-bd_sf"/>
</dbReference>
<dbReference type="SMART" id="SM00448">
    <property type="entry name" value="REC"/>
    <property type="match status" value="1"/>
</dbReference>
<dbReference type="SMART" id="SM00267">
    <property type="entry name" value="GGDEF"/>
    <property type="match status" value="1"/>
</dbReference>
<protein>
    <submittedName>
        <fullName evidence="9">Diguanylate cyclase</fullName>
    </submittedName>
</protein>
<dbReference type="CDD" id="cd00383">
    <property type="entry name" value="trans_reg_C"/>
    <property type="match status" value="1"/>
</dbReference>
<dbReference type="Proteomes" id="UP000638897">
    <property type="component" value="Unassembled WGS sequence"/>
</dbReference>
<feature type="modified residue" description="Phosphohistidine" evidence="2">
    <location>
        <position position="292"/>
    </location>
</feature>
<dbReference type="Pfam" id="PF00072">
    <property type="entry name" value="Response_reg"/>
    <property type="match status" value="1"/>
</dbReference>
<keyword evidence="1 4" id="KW-0238">DNA-binding</keyword>
<dbReference type="RefSeq" id="WP_010999298.1">
    <property type="nucleotide sequence ID" value="NZ_JACJQC010000005.1"/>
</dbReference>
<evidence type="ECO:0000256" key="3">
    <source>
        <dbReference type="PROSITE-ProRule" id="PRU00169"/>
    </source>
</evidence>
<evidence type="ECO:0000259" key="6">
    <source>
        <dbReference type="PROSITE" id="PS50887"/>
    </source>
</evidence>
<dbReference type="SUPFAM" id="SSF55073">
    <property type="entry name" value="Nucleotide cyclase"/>
    <property type="match status" value="1"/>
</dbReference>
<dbReference type="CDD" id="cd01949">
    <property type="entry name" value="GGDEF"/>
    <property type="match status" value="1"/>
</dbReference>
<dbReference type="InterPro" id="IPR011006">
    <property type="entry name" value="CheY-like_superfamily"/>
</dbReference>
<dbReference type="InterPro" id="IPR029787">
    <property type="entry name" value="Nucleotide_cyclase"/>
</dbReference>
<dbReference type="Pfam" id="PF00486">
    <property type="entry name" value="Trans_reg_C"/>
    <property type="match status" value="1"/>
</dbReference>
<feature type="domain" description="OmpR/PhoB-type" evidence="8">
    <location>
        <begin position="124"/>
        <end position="223"/>
    </location>
</feature>